<evidence type="ECO:0000256" key="7">
    <source>
        <dbReference type="SAM" id="Phobius"/>
    </source>
</evidence>
<accession>A0A4S3KQT1</accession>
<dbReference type="Proteomes" id="UP000307749">
    <property type="component" value="Unassembled WGS sequence"/>
</dbReference>
<feature type="transmembrane region" description="Helical" evidence="7">
    <location>
        <begin position="168"/>
        <end position="190"/>
    </location>
</feature>
<dbReference type="PANTHER" id="PTHR30012:SF0">
    <property type="entry name" value="TYPE II SECRETION SYSTEM PROTEIN F-RELATED"/>
    <property type="match status" value="1"/>
</dbReference>
<dbReference type="PRINTS" id="PR00812">
    <property type="entry name" value="BCTERIALGSPF"/>
</dbReference>
<feature type="transmembrane region" description="Helical" evidence="7">
    <location>
        <begin position="366"/>
        <end position="393"/>
    </location>
</feature>
<comment type="caution">
    <text evidence="9">The sequence shown here is derived from an EMBL/GenBank/DDBJ whole genome shotgun (WGS) entry which is preliminary data.</text>
</comment>
<dbReference type="GO" id="GO:0015628">
    <property type="term" value="P:protein secretion by the type II secretion system"/>
    <property type="evidence" value="ECO:0007669"/>
    <property type="project" value="TreeGrafter"/>
</dbReference>
<keyword evidence="6 7" id="KW-0472">Membrane</keyword>
<dbReference type="InterPro" id="IPR018076">
    <property type="entry name" value="T2SS_GspF_dom"/>
</dbReference>
<feature type="domain" description="Type II secretion system protein GspF" evidence="8">
    <location>
        <begin position="271"/>
        <end position="391"/>
    </location>
</feature>
<proteinExistence type="inferred from homology"/>
<name>A0A4S3KQT1_9GAMM</name>
<dbReference type="Gene3D" id="1.20.81.30">
    <property type="entry name" value="Type II secretion system (T2SS), domain F"/>
    <property type="match status" value="2"/>
</dbReference>
<dbReference type="InterPro" id="IPR003004">
    <property type="entry name" value="GspF/PilC"/>
</dbReference>
<reference evidence="9 10" key="1">
    <citation type="submission" date="2017-02" db="EMBL/GenBank/DDBJ databases">
        <title>Whole genome sequencing of Metallibacterium scheffleri DSM 24874 (T).</title>
        <authorList>
            <person name="Kumar S."/>
            <person name="Patil P."/>
            <person name="Patil P.B."/>
        </authorList>
    </citation>
    <scope>NUCLEOTIDE SEQUENCE [LARGE SCALE GENOMIC DNA]</scope>
    <source>
        <strain evidence="9 10">DSM 24874</strain>
    </source>
</reference>
<keyword evidence="4 7" id="KW-0812">Transmembrane</keyword>
<evidence type="ECO:0000256" key="2">
    <source>
        <dbReference type="ARBA" id="ARBA00005745"/>
    </source>
</evidence>
<dbReference type="OrthoDB" id="9805682at2"/>
<evidence type="ECO:0000259" key="8">
    <source>
        <dbReference type="Pfam" id="PF00482"/>
    </source>
</evidence>
<keyword evidence="3" id="KW-1003">Cell membrane</keyword>
<evidence type="ECO:0000256" key="1">
    <source>
        <dbReference type="ARBA" id="ARBA00004651"/>
    </source>
</evidence>
<dbReference type="InterPro" id="IPR042094">
    <property type="entry name" value="T2SS_GspF_sf"/>
</dbReference>
<dbReference type="Pfam" id="PF00482">
    <property type="entry name" value="T2SSF"/>
    <property type="match status" value="2"/>
</dbReference>
<comment type="subcellular location">
    <subcellularLocation>
        <location evidence="1">Cell membrane</location>
        <topology evidence="1">Multi-pass membrane protein</topology>
    </subcellularLocation>
</comment>
<comment type="similarity">
    <text evidence="2">Belongs to the GSP F family.</text>
</comment>
<evidence type="ECO:0000256" key="4">
    <source>
        <dbReference type="ARBA" id="ARBA00022692"/>
    </source>
</evidence>
<keyword evidence="5 7" id="KW-1133">Transmembrane helix</keyword>
<dbReference type="EMBL" id="MWQO01000013">
    <property type="protein sequence ID" value="THD11413.1"/>
    <property type="molecule type" value="Genomic_DNA"/>
</dbReference>
<dbReference type="AlphaFoldDB" id="A0A4S3KQT1"/>
<dbReference type="PANTHER" id="PTHR30012">
    <property type="entry name" value="GENERAL SECRETION PATHWAY PROTEIN"/>
    <property type="match status" value="1"/>
</dbReference>
<feature type="transmembrane region" description="Helical" evidence="7">
    <location>
        <begin position="221"/>
        <end position="239"/>
    </location>
</feature>
<protein>
    <recommendedName>
        <fullName evidence="8">Type II secretion system protein GspF domain-containing protein</fullName>
    </recommendedName>
</protein>
<evidence type="ECO:0000313" key="9">
    <source>
        <dbReference type="EMBL" id="THD11413.1"/>
    </source>
</evidence>
<dbReference type="STRING" id="993689.GCA_002077135_01422"/>
<organism evidence="9 10">
    <name type="scientific">Metallibacterium scheffleri</name>
    <dbReference type="NCBI Taxonomy" id="993689"/>
    <lineage>
        <taxon>Bacteria</taxon>
        <taxon>Pseudomonadati</taxon>
        <taxon>Pseudomonadota</taxon>
        <taxon>Gammaproteobacteria</taxon>
        <taxon>Lysobacterales</taxon>
        <taxon>Rhodanobacteraceae</taxon>
        <taxon>Metallibacterium</taxon>
    </lineage>
</organism>
<evidence type="ECO:0000313" key="10">
    <source>
        <dbReference type="Proteomes" id="UP000307749"/>
    </source>
</evidence>
<gene>
    <name evidence="9" type="ORF">B1806_03780</name>
</gene>
<dbReference type="GO" id="GO:0005886">
    <property type="term" value="C:plasma membrane"/>
    <property type="evidence" value="ECO:0007669"/>
    <property type="project" value="UniProtKB-SubCell"/>
</dbReference>
<evidence type="ECO:0000256" key="6">
    <source>
        <dbReference type="ARBA" id="ARBA00023136"/>
    </source>
</evidence>
<sequence>MPSFRYEALNTDGVVMNGMLNADDERAAMRALERSGLTPLKVAAHVATRGALATWRQRKPSVPELSVPLYELCTMLKAGVPLVDAVAAQGQSSHHPQVTAAFAGMAQGLRRGQSFADVLGSSGLELPLYIQQLVRAGELTGRMGEALSGGVAQMEYEHRLHSEMRNALIYPTILVLAGVGAVLVMFAFVVPKFSMLLHKSSQLPWLGWAVLAGGTWVNANAFWLTPALIVGLIALVVALRERSVRNRLVDRLSGWPVLGPWLVQAETGRWAKMMGTLLQARVPLLQALELARDGLQLTRQRVRMGEVTRAVRGGTALSQALEDQQALTGTGYNLVRVGERSGQLPEMLGSLAQLYDEAGKQRMKQVLALIEPISILVIGIMVAVIIMGVMLAITSSYNLAV</sequence>
<keyword evidence="10" id="KW-1185">Reference proteome</keyword>
<dbReference type="RefSeq" id="WP_081126706.1">
    <property type="nucleotide sequence ID" value="NZ_LDOS01000001.1"/>
</dbReference>
<evidence type="ECO:0000256" key="5">
    <source>
        <dbReference type="ARBA" id="ARBA00022989"/>
    </source>
</evidence>
<evidence type="ECO:0000256" key="3">
    <source>
        <dbReference type="ARBA" id="ARBA00022475"/>
    </source>
</evidence>
<feature type="domain" description="Type II secretion system protein GspF" evidence="8">
    <location>
        <begin position="71"/>
        <end position="191"/>
    </location>
</feature>